<dbReference type="PRINTS" id="PR00111">
    <property type="entry name" value="ABHYDROLASE"/>
</dbReference>
<comment type="caution">
    <text evidence="3">The sequence shown here is derived from an EMBL/GenBank/DDBJ whole genome shotgun (WGS) entry which is preliminary data.</text>
</comment>
<name>A0A831WA95_9GAMM</name>
<evidence type="ECO:0000259" key="2">
    <source>
        <dbReference type="Pfam" id="PF00561"/>
    </source>
</evidence>
<dbReference type="Pfam" id="PF00561">
    <property type="entry name" value="Abhydrolase_1"/>
    <property type="match status" value="1"/>
</dbReference>
<dbReference type="GO" id="GO:0016787">
    <property type="term" value="F:hydrolase activity"/>
    <property type="evidence" value="ECO:0007669"/>
    <property type="project" value="UniProtKB-KW"/>
</dbReference>
<evidence type="ECO:0000313" key="3">
    <source>
        <dbReference type="EMBL" id="HEB97790.1"/>
    </source>
</evidence>
<dbReference type="Proteomes" id="UP000886251">
    <property type="component" value="Unassembled WGS sequence"/>
</dbReference>
<dbReference type="PANTHER" id="PTHR46118:SF4">
    <property type="entry name" value="PROTEIN ABHD11"/>
    <property type="match status" value="1"/>
</dbReference>
<reference evidence="3" key="1">
    <citation type="journal article" date="2020" name="mSystems">
        <title>Genome- and Community-Level Interaction Insights into Carbon Utilization and Element Cycling Functions of Hydrothermarchaeota in Hydrothermal Sediment.</title>
        <authorList>
            <person name="Zhou Z."/>
            <person name="Liu Y."/>
            <person name="Xu W."/>
            <person name="Pan J."/>
            <person name="Luo Z.H."/>
            <person name="Li M."/>
        </authorList>
    </citation>
    <scope>NUCLEOTIDE SEQUENCE [LARGE SCALE GENOMIC DNA]</scope>
    <source>
        <strain evidence="3">HyVt-443</strain>
    </source>
</reference>
<feature type="domain" description="AB hydrolase-1" evidence="2">
    <location>
        <begin position="16"/>
        <end position="116"/>
    </location>
</feature>
<dbReference type="InterPro" id="IPR029058">
    <property type="entry name" value="AB_hydrolase_fold"/>
</dbReference>
<organism evidence="3">
    <name type="scientific">Sedimenticola thiotaurini</name>
    <dbReference type="NCBI Taxonomy" id="1543721"/>
    <lineage>
        <taxon>Bacteria</taxon>
        <taxon>Pseudomonadati</taxon>
        <taxon>Pseudomonadota</taxon>
        <taxon>Gammaproteobacteria</taxon>
        <taxon>Chromatiales</taxon>
        <taxon>Sedimenticolaceae</taxon>
        <taxon>Sedimenticola</taxon>
    </lineage>
</organism>
<accession>A0A831WA95</accession>
<gene>
    <name evidence="3" type="ORF">ENI96_15325</name>
</gene>
<dbReference type="EMBL" id="DRKP01000191">
    <property type="protein sequence ID" value="HEB97790.1"/>
    <property type="molecule type" value="Genomic_DNA"/>
</dbReference>
<dbReference type="AlphaFoldDB" id="A0A831WA95"/>
<dbReference type="Gene3D" id="3.40.50.1820">
    <property type="entry name" value="alpha/beta hydrolase"/>
    <property type="match status" value="1"/>
</dbReference>
<sequence length="272" mass="30338">MELHYREYGSYRAQRPTLVLLHGLLGSSVNWHGIARRLERHWHLLVPDLRNHGRSPHAEPMDYPEMAADLLAFLDRQGLDDAVWVGHSMGGKAAMWLALRWPERAAGLVVVDIAPVPYRHGFDTILTAMEAVDLAAIGSRRQAEGVLARYLDDPGLRQYLLQNLALENGRWRWRVDLQALRRGMGAITGFEPPADSSGYPGPALFLYGSESDYVTAAQRPRILELFPLARLRMIAGAGHWLYAEQPEAFVAALESFLRSAVGGRPRSPADDG</sequence>
<dbReference type="InterPro" id="IPR000073">
    <property type="entry name" value="AB_hydrolase_1"/>
</dbReference>
<proteinExistence type="predicted"/>
<protein>
    <submittedName>
        <fullName evidence="3">Alpha/beta fold hydrolase</fullName>
    </submittedName>
</protein>
<dbReference type="PANTHER" id="PTHR46118">
    <property type="entry name" value="PROTEIN ABHD11"/>
    <property type="match status" value="1"/>
</dbReference>
<keyword evidence="1 3" id="KW-0378">Hydrolase</keyword>
<dbReference type="SUPFAM" id="SSF53474">
    <property type="entry name" value="alpha/beta-Hydrolases"/>
    <property type="match status" value="1"/>
</dbReference>
<evidence type="ECO:0000256" key="1">
    <source>
        <dbReference type="ARBA" id="ARBA00022801"/>
    </source>
</evidence>